<keyword evidence="7" id="KW-0539">Nucleus</keyword>
<protein>
    <recommendedName>
        <fullName evidence="9">Signal recognition particle subunit SRP68</fullName>
    </recommendedName>
</protein>
<evidence type="ECO:0000256" key="7">
    <source>
        <dbReference type="ARBA" id="ARBA00023242"/>
    </source>
</evidence>
<dbReference type="PANTHER" id="PTHR12860">
    <property type="entry name" value="SIGNAL RECOGNITION PARTICLE 68 KDA PROTEIN"/>
    <property type="match status" value="1"/>
</dbReference>
<accession>A0ABD3G0L1</accession>
<evidence type="ECO:0000256" key="2">
    <source>
        <dbReference type="ARBA" id="ARBA00004604"/>
    </source>
</evidence>
<reference evidence="10 11" key="1">
    <citation type="submission" date="2024-09" db="EMBL/GenBank/DDBJ databases">
        <title>Genome sequencing and assembly of Phytophthora oleae, isolate VK10A, causative agent of rot of olive drupes.</title>
        <authorList>
            <person name="Conti Taguali S."/>
            <person name="Riolo M."/>
            <person name="La Spada F."/>
            <person name="Cacciola S.O."/>
            <person name="Dionisio G."/>
        </authorList>
    </citation>
    <scope>NUCLEOTIDE SEQUENCE [LARGE SCALE GENOMIC DNA]</scope>
    <source>
        <strain evidence="10 11">VK10A</strain>
    </source>
</reference>
<sequence length="93" mass="10800">MLYLRLYNAERVCGYAMQLKEDDNLDKPENGEDANSHIKFRLIGRFRKATEWSKRLVEICAARLVLMSARVWEPKLTLAAYMAGSLAFHRHSL</sequence>
<dbReference type="GO" id="GO:0005786">
    <property type="term" value="C:signal recognition particle, endoplasmic reticulum targeting"/>
    <property type="evidence" value="ECO:0007669"/>
    <property type="project" value="UniProtKB-KW"/>
</dbReference>
<dbReference type="InterPro" id="IPR026258">
    <property type="entry name" value="SRP68"/>
</dbReference>
<dbReference type="AlphaFoldDB" id="A0ABD3G0L1"/>
<name>A0ABD3G0L1_9STRA</name>
<dbReference type="Gene3D" id="1.10.3450.40">
    <property type="entry name" value="Signal recognition particle, SRP68 subunit, RNA-binding domain"/>
    <property type="match status" value="1"/>
</dbReference>
<evidence type="ECO:0000256" key="1">
    <source>
        <dbReference type="ARBA" id="ARBA00004496"/>
    </source>
</evidence>
<keyword evidence="5" id="KW-0694">RNA-binding</keyword>
<comment type="caution">
    <text evidence="10">The sequence shown here is derived from an EMBL/GenBank/DDBJ whole genome shotgun (WGS) entry which is preliminary data.</text>
</comment>
<dbReference type="Proteomes" id="UP001632037">
    <property type="component" value="Unassembled WGS sequence"/>
</dbReference>
<dbReference type="EMBL" id="JBIMZQ010000003">
    <property type="protein sequence ID" value="KAL3672613.1"/>
    <property type="molecule type" value="Genomic_DNA"/>
</dbReference>
<dbReference type="GO" id="GO:0005730">
    <property type="term" value="C:nucleolus"/>
    <property type="evidence" value="ECO:0007669"/>
    <property type="project" value="UniProtKB-SubCell"/>
</dbReference>
<dbReference type="PANTHER" id="PTHR12860:SF0">
    <property type="entry name" value="SIGNAL RECOGNITION PARTICLE SUBUNIT SRP68"/>
    <property type="match status" value="1"/>
</dbReference>
<keyword evidence="11" id="KW-1185">Reference proteome</keyword>
<comment type="similarity">
    <text evidence="3">Belongs to the SRP68 family.</text>
</comment>
<evidence type="ECO:0000313" key="10">
    <source>
        <dbReference type="EMBL" id="KAL3672613.1"/>
    </source>
</evidence>
<evidence type="ECO:0000256" key="3">
    <source>
        <dbReference type="ARBA" id="ARBA00009352"/>
    </source>
</evidence>
<evidence type="ECO:0000313" key="11">
    <source>
        <dbReference type="Proteomes" id="UP001632037"/>
    </source>
</evidence>
<keyword evidence="4" id="KW-0963">Cytoplasm</keyword>
<evidence type="ECO:0000256" key="9">
    <source>
        <dbReference type="ARBA" id="ARBA00029498"/>
    </source>
</evidence>
<keyword evidence="6" id="KW-0733">Signal recognition particle</keyword>
<comment type="subcellular location">
    <subcellularLocation>
        <location evidence="1">Cytoplasm</location>
    </subcellularLocation>
    <subcellularLocation>
        <location evidence="2">Nucleus</location>
        <location evidence="2">Nucleolus</location>
    </subcellularLocation>
</comment>
<evidence type="ECO:0000256" key="5">
    <source>
        <dbReference type="ARBA" id="ARBA00022884"/>
    </source>
</evidence>
<evidence type="ECO:0000256" key="6">
    <source>
        <dbReference type="ARBA" id="ARBA00023135"/>
    </source>
</evidence>
<evidence type="ECO:0000256" key="8">
    <source>
        <dbReference type="ARBA" id="ARBA00023274"/>
    </source>
</evidence>
<organism evidence="10 11">
    <name type="scientific">Phytophthora oleae</name>
    <dbReference type="NCBI Taxonomy" id="2107226"/>
    <lineage>
        <taxon>Eukaryota</taxon>
        <taxon>Sar</taxon>
        <taxon>Stramenopiles</taxon>
        <taxon>Oomycota</taxon>
        <taxon>Peronosporomycetes</taxon>
        <taxon>Peronosporales</taxon>
        <taxon>Peronosporaceae</taxon>
        <taxon>Phytophthora</taxon>
    </lineage>
</organism>
<dbReference type="InterPro" id="IPR038253">
    <property type="entry name" value="SRP68_N_sf"/>
</dbReference>
<gene>
    <name evidence="10" type="ORF">V7S43_001908</name>
</gene>
<dbReference type="GO" id="GO:0003723">
    <property type="term" value="F:RNA binding"/>
    <property type="evidence" value="ECO:0007669"/>
    <property type="project" value="UniProtKB-KW"/>
</dbReference>
<proteinExistence type="inferred from homology"/>
<evidence type="ECO:0000256" key="4">
    <source>
        <dbReference type="ARBA" id="ARBA00022490"/>
    </source>
</evidence>
<dbReference type="Pfam" id="PF16969">
    <property type="entry name" value="SRP68"/>
    <property type="match status" value="1"/>
</dbReference>
<keyword evidence="8" id="KW-0687">Ribonucleoprotein</keyword>